<reference evidence="2" key="1">
    <citation type="submission" date="2020-06" db="EMBL/GenBank/DDBJ databases">
        <authorList>
            <person name="Li T."/>
            <person name="Hu X."/>
            <person name="Zhang T."/>
            <person name="Song X."/>
            <person name="Zhang H."/>
            <person name="Dai N."/>
            <person name="Sheng W."/>
            <person name="Hou X."/>
            <person name="Wei L."/>
        </authorList>
    </citation>
    <scope>NUCLEOTIDE SEQUENCE</scope>
    <source>
        <strain evidence="2">KEN1</strain>
        <tissue evidence="2">Leaf</tissue>
    </source>
</reference>
<sequence length="548" mass="62486">MDFTVLRNEEQFLHLQLQVPFSSDSILITVVYGKCDRVAREAIWDFMREVADQTKPWYIGGDFNSVVSISERSNGVYPSHHSIEEFSDTIFYCGLIDLGFEGSQFTWTDHRLWQRLDRVRTSATAGPSTFRFQNMWLRHPDFMEVVRLNWSFPAVGVGMAKLGVKLKRLKHKLKDWNKTVFGDIFTNLKVAEEAVVQAERNFDAMPTDDNLINMNRAQSSMPLLQNVPRLVSSEQGEALYQPTNADEDFLSGSTLPLDFTATSIALIPKVKNPTQWRDYRPISLCNTTNKILTKLLNDRIKKILPDLIVPNQSGFVPSRQIHDNILLAQEVIHSISAHKSDWNVAFKLDMAKAYDRVDWDFLKMVLLQLGFPPQLIRLVSNCITNCWFLVLINGSLSGFFKSTRGLRQGDPLSPTLFVLAAEYFSRNLNRLMEIDKSLAFKGSQGISHLAYADDVLIFTNSREKSLQTVMEFLQEFERTSGQFISPEKSSFIVSPKAPMAVKRRIKRLTGFTLKTFPFIYLGAPIHVGRQKIEYSNRLIDGMSTKIGG</sequence>
<dbReference type="Pfam" id="PF00078">
    <property type="entry name" value="RVT_1"/>
    <property type="match status" value="1"/>
</dbReference>
<dbReference type="InterPro" id="IPR036691">
    <property type="entry name" value="Endo/exonu/phosph_ase_sf"/>
</dbReference>
<dbReference type="PROSITE" id="PS50878">
    <property type="entry name" value="RT_POL"/>
    <property type="match status" value="1"/>
</dbReference>
<dbReference type="CDD" id="cd01650">
    <property type="entry name" value="RT_nLTR_like"/>
    <property type="match status" value="1"/>
</dbReference>
<dbReference type="Gene3D" id="3.60.10.10">
    <property type="entry name" value="Endonuclease/exonuclease/phosphatase"/>
    <property type="match status" value="1"/>
</dbReference>
<dbReference type="InterPro" id="IPR043128">
    <property type="entry name" value="Rev_trsase/Diguanyl_cyclase"/>
</dbReference>
<protein>
    <submittedName>
        <fullName evidence="2">Mitochondrial protein</fullName>
    </submittedName>
</protein>
<reference evidence="2" key="2">
    <citation type="journal article" date="2024" name="Plant">
        <title>Genomic evolution and insights into agronomic trait innovations of Sesamum species.</title>
        <authorList>
            <person name="Miao H."/>
            <person name="Wang L."/>
            <person name="Qu L."/>
            <person name="Liu H."/>
            <person name="Sun Y."/>
            <person name="Le M."/>
            <person name="Wang Q."/>
            <person name="Wei S."/>
            <person name="Zheng Y."/>
            <person name="Lin W."/>
            <person name="Duan Y."/>
            <person name="Cao H."/>
            <person name="Xiong S."/>
            <person name="Wang X."/>
            <person name="Wei L."/>
            <person name="Li C."/>
            <person name="Ma Q."/>
            <person name="Ju M."/>
            <person name="Zhao R."/>
            <person name="Li G."/>
            <person name="Mu C."/>
            <person name="Tian Q."/>
            <person name="Mei H."/>
            <person name="Zhang T."/>
            <person name="Gao T."/>
            <person name="Zhang H."/>
        </authorList>
    </citation>
    <scope>NUCLEOTIDE SEQUENCE</scope>
    <source>
        <tissue evidence="2">Leaf</tissue>
    </source>
</reference>
<proteinExistence type="predicted"/>
<dbReference type="InterPro" id="IPR043502">
    <property type="entry name" value="DNA/RNA_pol_sf"/>
</dbReference>
<dbReference type="PANTHER" id="PTHR31635:SF196">
    <property type="entry name" value="REVERSE TRANSCRIPTASE DOMAIN-CONTAINING PROTEIN-RELATED"/>
    <property type="match status" value="1"/>
</dbReference>
<comment type="caution">
    <text evidence="2">The sequence shown here is derived from an EMBL/GenBank/DDBJ whole genome shotgun (WGS) entry which is preliminary data.</text>
</comment>
<dbReference type="Gene3D" id="3.30.70.270">
    <property type="match status" value="1"/>
</dbReference>
<dbReference type="SUPFAM" id="SSF56219">
    <property type="entry name" value="DNase I-like"/>
    <property type="match status" value="1"/>
</dbReference>
<gene>
    <name evidence="2" type="ORF">Slati_1471000</name>
</gene>
<evidence type="ECO:0000259" key="1">
    <source>
        <dbReference type="PROSITE" id="PS50878"/>
    </source>
</evidence>
<accession>A0AAW2X893</accession>
<feature type="domain" description="Reverse transcriptase" evidence="1">
    <location>
        <begin position="248"/>
        <end position="525"/>
    </location>
</feature>
<dbReference type="SUPFAM" id="SSF56672">
    <property type="entry name" value="DNA/RNA polymerases"/>
    <property type="match status" value="1"/>
</dbReference>
<evidence type="ECO:0000313" key="2">
    <source>
        <dbReference type="EMBL" id="KAL0449146.1"/>
    </source>
</evidence>
<name>A0AAW2X893_9LAMI</name>
<dbReference type="AlphaFoldDB" id="A0AAW2X893"/>
<dbReference type="EMBL" id="JACGWN010000005">
    <property type="protein sequence ID" value="KAL0449146.1"/>
    <property type="molecule type" value="Genomic_DNA"/>
</dbReference>
<dbReference type="InterPro" id="IPR000477">
    <property type="entry name" value="RT_dom"/>
</dbReference>
<organism evidence="2">
    <name type="scientific">Sesamum latifolium</name>
    <dbReference type="NCBI Taxonomy" id="2727402"/>
    <lineage>
        <taxon>Eukaryota</taxon>
        <taxon>Viridiplantae</taxon>
        <taxon>Streptophyta</taxon>
        <taxon>Embryophyta</taxon>
        <taxon>Tracheophyta</taxon>
        <taxon>Spermatophyta</taxon>
        <taxon>Magnoliopsida</taxon>
        <taxon>eudicotyledons</taxon>
        <taxon>Gunneridae</taxon>
        <taxon>Pentapetalae</taxon>
        <taxon>asterids</taxon>
        <taxon>lamiids</taxon>
        <taxon>Lamiales</taxon>
        <taxon>Pedaliaceae</taxon>
        <taxon>Sesamum</taxon>
    </lineage>
</organism>
<dbReference type="PANTHER" id="PTHR31635">
    <property type="entry name" value="REVERSE TRANSCRIPTASE DOMAIN-CONTAINING PROTEIN-RELATED"/>
    <property type="match status" value="1"/>
</dbReference>